<feature type="compositionally biased region" description="Pro residues" evidence="16">
    <location>
        <begin position="479"/>
        <end position="493"/>
    </location>
</feature>
<feature type="region of interest" description="Disordered" evidence="16">
    <location>
        <begin position="452"/>
        <end position="512"/>
    </location>
</feature>
<dbReference type="PANTHER" id="PTHR16308">
    <property type="entry name" value="UBIQUITIN ASSOCIATED PROTEIN 2-LIKE/LINGERER"/>
    <property type="match status" value="1"/>
</dbReference>
<dbReference type="AlphaFoldDB" id="A0A8H8S2A9"/>
<dbReference type="GO" id="GO:0005737">
    <property type="term" value="C:cytoplasm"/>
    <property type="evidence" value="ECO:0007669"/>
    <property type="project" value="UniProtKB-SubCell"/>
</dbReference>
<keyword evidence="12" id="KW-0779">Telomere</keyword>
<feature type="compositionally biased region" description="Low complexity" evidence="16">
    <location>
        <begin position="708"/>
        <end position="724"/>
    </location>
</feature>
<feature type="domain" description="CUE" evidence="17">
    <location>
        <begin position="62"/>
        <end position="105"/>
    </location>
</feature>
<evidence type="ECO:0000256" key="1">
    <source>
        <dbReference type="ARBA" id="ARBA00004123"/>
    </source>
</evidence>
<dbReference type="CDD" id="cd14368">
    <property type="entry name" value="CUE_DEF1_like"/>
    <property type="match status" value="1"/>
</dbReference>
<evidence type="ECO:0000313" key="18">
    <source>
        <dbReference type="EMBL" id="TVY45756.1"/>
    </source>
</evidence>
<feature type="compositionally biased region" description="Gly residues" evidence="16">
    <location>
        <begin position="16"/>
        <end position="31"/>
    </location>
</feature>
<feature type="compositionally biased region" description="Polar residues" evidence="16">
    <location>
        <begin position="697"/>
        <end position="707"/>
    </location>
</feature>
<dbReference type="GO" id="GO:0006281">
    <property type="term" value="P:DNA repair"/>
    <property type="evidence" value="ECO:0007669"/>
    <property type="project" value="UniProtKB-KW"/>
</dbReference>
<dbReference type="Pfam" id="PF02845">
    <property type="entry name" value="CUE"/>
    <property type="match status" value="1"/>
</dbReference>
<keyword evidence="13" id="KW-0238">DNA-binding</keyword>
<evidence type="ECO:0000256" key="2">
    <source>
        <dbReference type="ARBA" id="ARBA00004496"/>
    </source>
</evidence>
<evidence type="ECO:0000256" key="4">
    <source>
        <dbReference type="ARBA" id="ARBA00005491"/>
    </source>
</evidence>
<comment type="caution">
    <text evidence="18">The sequence shown here is derived from an EMBL/GenBank/DDBJ whole genome shotgun (WGS) entry which is preliminary data.</text>
</comment>
<protein>
    <recommendedName>
        <fullName evidence="5">RNA polymerase II degradation factor 1</fullName>
    </recommendedName>
</protein>
<feature type="compositionally biased region" description="Polar residues" evidence="16">
    <location>
        <begin position="543"/>
        <end position="576"/>
    </location>
</feature>
<evidence type="ECO:0000313" key="19">
    <source>
        <dbReference type="Proteomes" id="UP000443090"/>
    </source>
</evidence>
<evidence type="ECO:0000259" key="17">
    <source>
        <dbReference type="PROSITE" id="PS51140"/>
    </source>
</evidence>
<feature type="compositionally biased region" description="Low complexity" evidence="16">
    <location>
        <begin position="653"/>
        <end position="665"/>
    </location>
</feature>
<dbReference type="InterPro" id="IPR003892">
    <property type="entry name" value="CUE"/>
</dbReference>
<feature type="compositionally biased region" description="Polar residues" evidence="16">
    <location>
        <begin position="823"/>
        <end position="833"/>
    </location>
</feature>
<dbReference type="GO" id="GO:0005634">
    <property type="term" value="C:nucleus"/>
    <property type="evidence" value="ECO:0007669"/>
    <property type="project" value="UniProtKB-SubCell"/>
</dbReference>
<name>A0A8H8S2A9_9HELO</name>
<evidence type="ECO:0000256" key="6">
    <source>
        <dbReference type="ARBA" id="ARBA00022454"/>
    </source>
</evidence>
<proteinExistence type="inferred from homology"/>
<keyword evidence="7" id="KW-0963">Cytoplasm</keyword>
<organism evidence="18 19">
    <name type="scientific">Lachnellula occidentalis</name>
    <dbReference type="NCBI Taxonomy" id="215460"/>
    <lineage>
        <taxon>Eukaryota</taxon>
        <taxon>Fungi</taxon>
        <taxon>Dikarya</taxon>
        <taxon>Ascomycota</taxon>
        <taxon>Pezizomycotina</taxon>
        <taxon>Leotiomycetes</taxon>
        <taxon>Helotiales</taxon>
        <taxon>Lachnaceae</taxon>
        <taxon>Lachnellula</taxon>
    </lineage>
</organism>
<evidence type="ECO:0000256" key="11">
    <source>
        <dbReference type="ARBA" id="ARBA00022843"/>
    </source>
</evidence>
<accession>A0A8H8S2A9</accession>
<feature type="region of interest" description="Disordered" evidence="16">
    <location>
        <begin position="1"/>
        <end position="56"/>
    </location>
</feature>
<reference evidence="18 19" key="1">
    <citation type="submission" date="2018-05" db="EMBL/GenBank/DDBJ databases">
        <title>Genome sequencing and assembly of the regulated plant pathogen Lachnellula willkommii and related sister species for the development of diagnostic species identification markers.</title>
        <authorList>
            <person name="Giroux E."/>
            <person name="Bilodeau G."/>
        </authorList>
    </citation>
    <scope>NUCLEOTIDE SEQUENCE [LARGE SCALE GENOMIC DNA]</scope>
    <source>
        <strain evidence="18 19">CBS 160.35</strain>
    </source>
</reference>
<feature type="compositionally biased region" description="Gly residues" evidence="16">
    <location>
        <begin position="939"/>
        <end position="951"/>
    </location>
</feature>
<dbReference type="GO" id="GO:0003677">
    <property type="term" value="F:DNA binding"/>
    <property type="evidence" value="ECO:0007669"/>
    <property type="project" value="UniProtKB-KW"/>
</dbReference>
<feature type="compositionally biased region" description="Polar residues" evidence="16">
    <location>
        <begin position="616"/>
        <end position="631"/>
    </location>
</feature>
<feature type="compositionally biased region" description="Polar residues" evidence="16">
    <location>
        <begin position="670"/>
        <end position="689"/>
    </location>
</feature>
<feature type="compositionally biased region" description="Acidic residues" evidence="16">
    <location>
        <begin position="460"/>
        <end position="470"/>
    </location>
</feature>
<keyword evidence="8" id="KW-0597">Phosphoprotein</keyword>
<feature type="region of interest" description="Disordered" evidence="16">
    <location>
        <begin position="782"/>
        <end position="802"/>
    </location>
</feature>
<feature type="region of interest" description="Disordered" evidence="16">
    <location>
        <begin position="529"/>
        <end position="738"/>
    </location>
</feature>
<keyword evidence="10" id="KW-0833">Ubl conjugation pathway</keyword>
<evidence type="ECO:0000256" key="3">
    <source>
        <dbReference type="ARBA" id="ARBA00004574"/>
    </source>
</evidence>
<feature type="compositionally biased region" description="Low complexity" evidence="16">
    <location>
        <begin position="600"/>
        <end position="615"/>
    </location>
</feature>
<evidence type="ECO:0000256" key="15">
    <source>
        <dbReference type="ARBA" id="ARBA00023242"/>
    </source>
</evidence>
<comment type="subcellular location">
    <subcellularLocation>
        <location evidence="3">Chromosome</location>
        <location evidence="3">Telomere</location>
    </subcellularLocation>
    <subcellularLocation>
        <location evidence="2">Cytoplasm</location>
    </subcellularLocation>
    <subcellularLocation>
        <location evidence="1">Nucleus</location>
    </subcellularLocation>
</comment>
<evidence type="ECO:0000256" key="12">
    <source>
        <dbReference type="ARBA" id="ARBA00022895"/>
    </source>
</evidence>
<dbReference type="InterPro" id="IPR051833">
    <property type="entry name" value="TC-DDR_regulator"/>
</dbReference>
<evidence type="ECO:0000256" key="14">
    <source>
        <dbReference type="ARBA" id="ARBA00023204"/>
    </source>
</evidence>
<feature type="compositionally biased region" description="Low complexity" evidence="16">
    <location>
        <begin position="952"/>
        <end position="961"/>
    </location>
</feature>
<evidence type="ECO:0000256" key="9">
    <source>
        <dbReference type="ARBA" id="ARBA00022763"/>
    </source>
</evidence>
<keyword evidence="6" id="KW-0158">Chromosome</keyword>
<evidence type="ECO:0000256" key="5">
    <source>
        <dbReference type="ARBA" id="ARBA00020536"/>
    </source>
</evidence>
<dbReference type="Proteomes" id="UP000443090">
    <property type="component" value="Unassembled WGS sequence"/>
</dbReference>
<feature type="region of interest" description="Disordered" evidence="16">
    <location>
        <begin position="821"/>
        <end position="988"/>
    </location>
</feature>
<gene>
    <name evidence="18" type="primary">SPBC354.10</name>
    <name evidence="18" type="ORF">LOCC1_G003457</name>
</gene>
<keyword evidence="19" id="KW-1185">Reference proteome</keyword>
<feature type="compositionally biased region" description="Low complexity" evidence="16">
    <location>
        <begin position="632"/>
        <end position="647"/>
    </location>
</feature>
<feature type="compositionally biased region" description="Polar residues" evidence="16">
    <location>
        <begin position="207"/>
        <end position="220"/>
    </location>
</feature>
<sequence>MSEVQSRPTAPRGRGSARGGRGGYSTRGGRGGRVHATNGDKAESTPAVSIEDEGEIGQMKKQYGSKVSTIKEMFPDWTDEDVVFALQETNGDLEATVDHITDGEAIPNIRLSSREDGADRMLLPHRTISQWGEVSKNKKDRSKVKDATVTSFGDATNHPRGSRGGRAGFDTGRGRGRGTDRGRGGRGRGASVAHTNGSRKENEVISIPTTETSAWDTPASNEAAPAPAWDTPASTEKSTEDSWGATATEAVSSTATATTKAASSIIPDGVKKSWASIFAPAPVPKKAAEPIEKYGTSQIFNAKVANNCSRPAEPTKSEEPVELPTTEPESPIAQPASVELAIPSPDEPTTVDNPKLRSLPRKTNLPKTTSNNSQIFLLPPHLLPLPVLPLAPGILEMPPAARPAASGFQASALKATGTSARTPSYQRRVLDQEEAVRMPGNREVDRAAVQFGAFNLNGSGEEDVDGDREEPETRGQPPQHSPVPPRASLPPAPVSETFPTPKQPAGLPAASHATGEYSDKMFVESHPNTIKAAPGLPSPPPVSSNLGTSQPGPQANAQFSQYSRYAQGAQESSSLPQKPYDAFSQQAPSTQSPFEGYPNQPGQSQAPPPSGQSGAFSSAPNDYSSYYTSDPQQRNAYQNYYNQQYGAQGQGAQGQQDGSASQQRAFSGYNGPQSEASSQFPQSGTQQAPSRYATAGEGQNSGHSTPNPSAQPQQPGASQGGAQPQPGPQQPGTYPYGHPYFSSPYYAAYMNQYPGYGGGNYPAGPYGAKGGIQQPYQGYGMSPGAPYDQHASSPAAGGFGGASSLHGRDGALGGLGDYGRAGSAQSAQTPQSLGGSGAFGGHDAFGRGSSYQGQNQGHYNPNQSSQQGGDDLKPFGDSKTANGPSPSLSQANRPGSATNTAPGSVLPPPQSQQGGYAGYPAHLQQQGGHGLHGSQAGSQYGGLGGAGGHQAGGQNSQYGGYQAFGGGNYYGGNTGQQQRGGWGGNYGH</sequence>
<keyword evidence="11" id="KW-0832">Ubl conjugation</keyword>
<dbReference type="EMBL" id="QGMI01000179">
    <property type="protein sequence ID" value="TVY45756.1"/>
    <property type="molecule type" value="Genomic_DNA"/>
</dbReference>
<feature type="compositionally biased region" description="Gly residues" evidence="16">
    <location>
        <begin position="962"/>
        <end position="988"/>
    </location>
</feature>
<keyword evidence="9" id="KW-0227">DNA damage</keyword>
<dbReference type="OrthoDB" id="5396806at2759"/>
<feature type="compositionally biased region" description="Low complexity" evidence="16">
    <location>
        <begin position="245"/>
        <end position="263"/>
    </location>
</feature>
<dbReference type="GO" id="GO:0000781">
    <property type="term" value="C:chromosome, telomeric region"/>
    <property type="evidence" value="ECO:0007669"/>
    <property type="project" value="UniProtKB-SubCell"/>
</dbReference>
<evidence type="ECO:0000256" key="8">
    <source>
        <dbReference type="ARBA" id="ARBA00022553"/>
    </source>
</evidence>
<comment type="similarity">
    <text evidence="4">Belongs to the DEF1 family.</text>
</comment>
<dbReference type="PROSITE" id="PS51140">
    <property type="entry name" value="CUE"/>
    <property type="match status" value="1"/>
</dbReference>
<evidence type="ECO:0000256" key="16">
    <source>
        <dbReference type="SAM" id="MobiDB-lite"/>
    </source>
</evidence>
<keyword evidence="15" id="KW-0539">Nucleus</keyword>
<feature type="compositionally biased region" description="Polar residues" evidence="16">
    <location>
        <begin position="849"/>
        <end position="868"/>
    </location>
</feature>
<dbReference type="SUPFAM" id="SSF46934">
    <property type="entry name" value="UBA-like"/>
    <property type="match status" value="1"/>
</dbReference>
<dbReference type="InterPro" id="IPR041803">
    <property type="entry name" value="DEF1_CUE"/>
</dbReference>
<evidence type="ECO:0000256" key="7">
    <source>
        <dbReference type="ARBA" id="ARBA00022490"/>
    </source>
</evidence>
<dbReference type="GO" id="GO:0043130">
    <property type="term" value="F:ubiquitin binding"/>
    <property type="evidence" value="ECO:0007669"/>
    <property type="project" value="InterPro"/>
</dbReference>
<feature type="compositionally biased region" description="Low complexity" evidence="16">
    <location>
        <begin position="921"/>
        <end position="938"/>
    </location>
</feature>
<keyword evidence="14" id="KW-0234">DNA repair</keyword>
<dbReference type="PANTHER" id="PTHR16308:SF13">
    <property type="entry name" value="PROTEIN LINGERER"/>
    <property type="match status" value="1"/>
</dbReference>
<dbReference type="InterPro" id="IPR009060">
    <property type="entry name" value="UBA-like_sf"/>
</dbReference>
<feature type="region of interest" description="Disordered" evidence="16">
    <location>
        <begin position="308"/>
        <end position="372"/>
    </location>
</feature>
<feature type="compositionally biased region" description="Low complexity" evidence="16">
    <location>
        <begin position="322"/>
        <end position="331"/>
    </location>
</feature>
<feature type="region of interest" description="Disordered" evidence="16">
    <location>
        <begin position="133"/>
        <end position="263"/>
    </location>
</feature>
<feature type="compositionally biased region" description="Polar residues" evidence="16">
    <location>
        <begin position="879"/>
        <end position="902"/>
    </location>
</feature>
<evidence type="ECO:0000256" key="13">
    <source>
        <dbReference type="ARBA" id="ARBA00023125"/>
    </source>
</evidence>
<feature type="compositionally biased region" description="Polar residues" evidence="16">
    <location>
        <begin position="583"/>
        <end position="593"/>
    </location>
</feature>
<evidence type="ECO:0000256" key="10">
    <source>
        <dbReference type="ARBA" id="ARBA00022786"/>
    </source>
</evidence>